<feature type="compositionally biased region" description="Basic and acidic residues" evidence="1">
    <location>
        <begin position="336"/>
        <end position="349"/>
    </location>
</feature>
<gene>
    <name evidence="3" type="ORF">BLNAU_98</name>
</gene>
<evidence type="ECO:0000256" key="1">
    <source>
        <dbReference type="SAM" id="MobiDB-lite"/>
    </source>
</evidence>
<proteinExistence type="predicted"/>
<evidence type="ECO:0008006" key="5">
    <source>
        <dbReference type="Google" id="ProtNLM"/>
    </source>
</evidence>
<protein>
    <recommendedName>
        <fullName evidence="5">Transmembrane protein</fullName>
    </recommendedName>
</protein>
<evidence type="ECO:0000313" key="4">
    <source>
        <dbReference type="Proteomes" id="UP001281761"/>
    </source>
</evidence>
<reference evidence="3 4" key="1">
    <citation type="journal article" date="2022" name="bioRxiv">
        <title>Genomics of Preaxostyla Flagellates Illuminates Evolutionary Transitions and the Path Towards Mitochondrial Loss.</title>
        <authorList>
            <person name="Novak L.V.F."/>
            <person name="Treitli S.C."/>
            <person name="Pyrih J."/>
            <person name="Halakuc P."/>
            <person name="Pipaliya S.V."/>
            <person name="Vacek V."/>
            <person name="Brzon O."/>
            <person name="Soukal P."/>
            <person name="Eme L."/>
            <person name="Dacks J.B."/>
            <person name="Karnkowska A."/>
            <person name="Elias M."/>
            <person name="Hampl V."/>
        </authorList>
    </citation>
    <scope>NUCLEOTIDE SEQUENCE [LARGE SCALE GENOMIC DNA]</scope>
    <source>
        <strain evidence="3">NAU3</strain>
        <tissue evidence="3">Gut</tissue>
    </source>
</reference>
<keyword evidence="4" id="KW-1185">Reference proteome</keyword>
<sequence>MSRSETFKIPYQLIADPQDTPRRITVPVTHTDSLPFNSRVLCMNPTTQSYVKKTVKTLYARSTLQNGKTWLVALVRRNIHCSNGELNVESLCGGDGQLPGTSGWISVGEVCVFSSSVVNTRSPLFITSLNGSKSEVSTNSKAKTFTAELVGSLLIPCGLWVEVFEWNEKTKRETGKVDIDLSKASIEKWNETSLTLTLSEDTLQKSLDAEPEWRLRVMFGSGVVGEDWVRVKMSVVAEREAQAVESLKWVIPVAVGVIVGIVVVLIVIVCCRRKMKTKSTEKEDLMAHQELECVDEKMFVEESVNIMGDRTGNHLRLTTLNGSHSVTGGIDGATTGKDKNEKAREREEDPLKSAQLNCEALKCRDTFEVCIVDKRLTLHDRIQKPMPGTRPLGRFNVNSQIVERLKR</sequence>
<dbReference type="EMBL" id="JARBJD010000001">
    <property type="protein sequence ID" value="KAK2964798.1"/>
    <property type="molecule type" value="Genomic_DNA"/>
</dbReference>
<comment type="caution">
    <text evidence="3">The sequence shown here is derived from an EMBL/GenBank/DDBJ whole genome shotgun (WGS) entry which is preliminary data.</text>
</comment>
<feature type="region of interest" description="Disordered" evidence="1">
    <location>
        <begin position="326"/>
        <end position="349"/>
    </location>
</feature>
<keyword evidence="2" id="KW-0812">Transmembrane</keyword>
<name>A0ABQ9YM07_9EUKA</name>
<keyword evidence="2" id="KW-0472">Membrane</keyword>
<accession>A0ABQ9YM07</accession>
<evidence type="ECO:0000313" key="3">
    <source>
        <dbReference type="EMBL" id="KAK2964798.1"/>
    </source>
</evidence>
<dbReference type="Proteomes" id="UP001281761">
    <property type="component" value="Unassembled WGS sequence"/>
</dbReference>
<evidence type="ECO:0000256" key="2">
    <source>
        <dbReference type="SAM" id="Phobius"/>
    </source>
</evidence>
<feature type="transmembrane region" description="Helical" evidence="2">
    <location>
        <begin position="249"/>
        <end position="271"/>
    </location>
</feature>
<keyword evidence="2" id="KW-1133">Transmembrane helix</keyword>
<organism evidence="3 4">
    <name type="scientific">Blattamonas nauphoetae</name>
    <dbReference type="NCBI Taxonomy" id="2049346"/>
    <lineage>
        <taxon>Eukaryota</taxon>
        <taxon>Metamonada</taxon>
        <taxon>Preaxostyla</taxon>
        <taxon>Oxymonadida</taxon>
        <taxon>Blattamonas</taxon>
    </lineage>
</organism>